<dbReference type="OrthoDB" id="5595869at2759"/>
<dbReference type="GO" id="GO:0000149">
    <property type="term" value="F:SNARE binding"/>
    <property type="evidence" value="ECO:0007669"/>
    <property type="project" value="TreeGrafter"/>
</dbReference>
<sequence>MISQKTTHNENELENQTKVQAYDFLLLCSLCTSETNLLFETNKLAKNIENLTFAKKNYDSNQQTIEQLNALKLKIKNLNLKVNAKKTLIEQSLKVINKSKVKLNKKIEFYKNLATKCEQEPTSIGSRRILMFQNKLILDNTVELILKKQADLAQELCFVYQIEEKNNEMTICGLRLNLNSRSILESKLPINVLAQENSAAVGHATYFLFWLAVYTNTQLIYKIRPRSSEPLIYSQVAKKFRVFPLYPTKGIERPRFDYGIQLLFADTYQLQMALGKDEFNSNSILANILTILKALGIYN</sequence>
<dbReference type="AlphaFoldDB" id="A0A2T9YM63"/>
<dbReference type="GO" id="GO:0005768">
    <property type="term" value="C:endosome"/>
    <property type="evidence" value="ECO:0007669"/>
    <property type="project" value="TreeGrafter"/>
</dbReference>
<reference evidence="3 4" key="1">
    <citation type="journal article" date="2018" name="MBio">
        <title>Comparative Genomics Reveals the Core Gene Toolbox for the Fungus-Insect Symbiosis.</title>
        <authorList>
            <person name="Wang Y."/>
            <person name="Stata M."/>
            <person name="Wang W."/>
            <person name="Stajich J.E."/>
            <person name="White M.M."/>
            <person name="Moncalvo J.M."/>
        </authorList>
    </citation>
    <scope>NUCLEOTIDE SEQUENCE [LARGE SCALE GENOMIC DNA]</scope>
    <source>
        <strain evidence="3 4">SWE-8-4</strain>
    </source>
</reference>
<feature type="coiled-coil region" evidence="2">
    <location>
        <begin position="61"/>
        <end position="120"/>
    </location>
</feature>
<evidence type="ECO:0000313" key="3">
    <source>
        <dbReference type="EMBL" id="PVU93364.1"/>
    </source>
</evidence>
<keyword evidence="4" id="KW-1185">Reference proteome</keyword>
<dbReference type="EMBL" id="MBFR01000130">
    <property type="protein sequence ID" value="PVU93364.1"/>
    <property type="molecule type" value="Genomic_DNA"/>
</dbReference>
<name>A0A2T9YM63_9FUNG</name>
<accession>A0A2T9YM63</accession>
<dbReference type="STRING" id="133385.A0A2T9YM63"/>
<evidence type="ECO:0000256" key="2">
    <source>
        <dbReference type="SAM" id="Coils"/>
    </source>
</evidence>
<proteinExistence type="predicted"/>
<dbReference type="GO" id="GO:0035493">
    <property type="term" value="P:SNARE complex assembly"/>
    <property type="evidence" value="ECO:0007669"/>
    <property type="project" value="TreeGrafter"/>
</dbReference>
<organism evidence="3 4">
    <name type="scientific">Smittium simulii</name>
    <dbReference type="NCBI Taxonomy" id="133385"/>
    <lineage>
        <taxon>Eukaryota</taxon>
        <taxon>Fungi</taxon>
        <taxon>Fungi incertae sedis</taxon>
        <taxon>Zoopagomycota</taxon>
        <taxon>Kickxellomycotina</taxon>
        <taxon>Harpellomycetes</taxon>
        <taxon>Harpellales</taxon>
        <taxon>Legeriomycetaceae</taxon>
        <taxon>Smittium</taxon>
    </lineage>
</organism>
<gene>
    <name evidence="3" type="ORF">BB561_003302</name>
</gene>
<dbReference type="GO" id="GO:0000323">
    <property type="term" value="C:lytic vacuole"/>
    <property type="evidence" value="ECO:0007669"/>
    <property type="project" value="TreeGrafter"/>
</dbReference>
<dbReference type="Proteomes" id="UP000245383">
    <property type="component" value="Unassembled WGS sequence"/>
</dbReference>
<evidence type="ECO:0000313" key="4">
    <source>
        <dbReference type="Proteomes" id="UP000245383"/>
    </source>
</evidence>
<dbReference type="PANTHER" id="PTHR15157:SF5">
    <property type="entry name" value="UV RADIATION RESISTANCE-ASSOCIATED GENE PROTEIN"/>
    <property type="match status" value="1"/>
</dbReference>
<dbReference type="PANTHER" id="PTHR15157">
    <property type="entry name" value="UV RADIATION RESISTANCE-ASSOCIATED GENE PROTEIN"/>
    <property type="match status" value="1"/>
</dbReference>
<protein>
    <recommendedName>
        <fullName evidence="5">UV radiation resistance-associated gene protein</fullName>
    </recommendedName>
</protein>
<evidence type="ECO:0008006" key="5">
    <source>
        <dbReference type="Google" id="ProtNLM"/>
    </source>
</evidence>
<evidence type="ECO:0000256" key="1">
    <source>
        <dbReference type="ARBA" id="ARBA00023054"/>
    </source>
</evidence>
<comment type="caution">
    <text evidence="3">The sequence shown here is derived from an EMBL/GenBank/DDBJ whole genome shotgun (WGS) entry which is preliminary data.</text>
</comment>
<keyword evidence="1 2" id="KW-0175">Coiled coil</keyword>